<accession>A0A0E9QJ83</accession>
<organism evidence="1">
    <name type="scientific">Anguilla anguilla</name>
    <name type="common">European freshwater eel</name>
    <name type="synonym">Muraena anguilla</name>
    <dbReference type="NCBI Taxonomy" id="7936"/>
    <lineage>
        <taxon>Eukaryota</taxon>
        <taxon>Metazoa</taxon>
        <taxon>Chordata</taxon>
        <taxon>Craniata</taxon>
        <taxon>Vertebrata</taxon>
        <taxon>Euteleostomi</taxon>
        <taxon>Actinopterygii</taxon>
        <taxon>Neopterygii</taxon>
        <taxon>Teleostei</taxon>
        <taxon>Anguilliformes</taxon>
        <taxon>Anguillidae</taxon>
        <taxon>Anguilla</taxon>
    </lineage>
</organism>
<protein>
    <submittedName>
        <fullName evidence="1">Uncharacterized protein</fullName>
    </submittedName>
</protein>
<dbReference type="AlphaFoldDB" id="A0A0E9QJ83"/>
<proteinExistence type="predicted"/>
<name>A0A0E9QJ83_ANGAN</name>
<sequence>MYSSAEIISPFEKIKAALSLTPIKSMTFSNHITVHAFF</sequence>
<reference evidence="1" key="2">
    <citation type="journal article" date="2015" name="Fish Shellfish Immunol.">
        <title>Early steps in the European eel (Anguilla anguilla)-Vibrio vulnificus interaction in the gills: Role of the RtxA13 toxin.</title>
        <authorList>
            <person name="Callol A."/>
            <person name="Pajuelo D."/>
            <person name="Ebbesson L."/>
            <person name="Teles M."/>
            <person name="MacKenzie S."/>
            <person name="Amaro C."/>
        </authorList>
    </citation>
    <scope>NUCLEOTIDE SEQUENCE</scope>
</reference>
<reference evidence="1" key="1">
    <citation type="submission" date="2014-11" db="EMBL/GenBank/DDBJ databases">
        <authorList>
            <person name="Amaro Gonzalez C."/>
        </authorList>
    </citation>
    <scope>NUCLEOTIDE SEQUENCE</scope>
</reference>
<evidence type="ECO:0000313" key="1">
    <source>
        <dbReference type="EMBL" id="JAH16819.1"/>
    </source>
</evidence>
<dbReference type="EMBL" id="GBXM01091758">
    <property type="protein sequence ID" value="JAH16819.1"/>
    <property type="molecule type" value="Transcribed_RNA"/>
</dbReference>